<protein>
    <submittedName>
        <fullName evidence="2">Replication initiator protein</fullName>
    </submittedName>
</protein>
<feature type="domain" description="Replication-associated protein ORF2/G2P" evidence="1">
    <location>
        <begin position="61"/>
        <end position="191"/>
    </location>
</feature>
<proteinExistence type="predicted"/>
<evidence type="ECO:0000259" key="1">
    <source>
        <dbReference type="Pfam" id="PF23343"/>
    </source>
</evidence>
<dbReference type="EMBL" id="PP511366">
    <property type="protein sequence ID" value="XCD03498.1"/>
    <property type="molecule type" value="Genomic_DNA"/>
</dbReference>
<organism evidence="2">
    <name type="scientific">Dulem virus 110</name>
    <dbReference type="NCBI Taxonomy" id="3145587"/>
    <lineage>
        <taxon>Viruses</taxon>
        <taxon>Monodnaviria</taxon>
        <taxon>Sangervirae</taxon>
        <taxon>Phixviricota</taxon>
        <taxon>Malgrandaviricetes</taxon>
        <taxon>Petitvirales</taxon>
        <taxon>Microviridae</taxon>
        <taxon>Microvirus</taxon>
    </lineage>
</organism>
<accession>A0AAU8AUH1</accession>
<name>A0AAU8AUH1_9VIRU</name>
<reference evidence="2" key="1">
    <citation type="submission" date="2024-03" db="EMBL/GenBank/DDBJ databases">
        <title>Diverse circular DNA viruses in blood, oral, and fecal samples of captive lemurs.</title>
        <authorList>
            <person name="Paietta E.N."/>
            <person name="Kraberger S."/>
            <person name="Lund M.C."/>
            <person name="Custer J.M."/>
            <person name="Vargas K.M."/>
            <person name="Ehmke E.E."/>
            <person name="Yoder A.D."/>
            <person name="Varsani A."/>
        </authorList>
    </citation>
    <scope>NUCLEOTIDE SEQUENCE</scope>
    <source>
        <strain evidence="2">Duke_18_78</strain>
    </source>
</reference>
<dbReference type="Pfam" id="PF23343">
    <property type="entry name" value="REP_ORF2-G2P"/>
    <property type="match status" value="1"/>
</dbReference>
<dbReference type="InterPro" id="IPR056906">
    <property type="entry name" value="ORF2/G2P_dom"/>
</dbReference>
<sequence>MLCRRPYIRDPSGKVLVSTDPEIRKLGIPFPCGQCLACRINKRRVWTLRLLLESYLHPCASFVTLTYEPDELPFNLNGQPILCKRDVQLFLKRLRDDFQRNNGFSGGQVRYYFAGEYGPQGHLPHYHGILFGVDPFELDPEWMYYAGRSGPYKPNYCRSSRLYRLWKHGIVHIGEATRESIQYCAGYVTKKITRKGDGLEKEFQIMSRNPGIGAGAVAAISRALQGLPGDSLVAGTGKTVHVDGKDFPLGRYLIDKLRIVSDVPTGLAEYEESLRATWRDAQRKNVPFLEYLVESDAQRYRNLESKQKLFDRRSDL</sequence>
<evidence type="ECO:0000313" key="2">
    <source>
        <dbReference type="EMBL" id="XCD03498.1"/>
    </source>
</evidence>